<evidence type="ECO:0000256" key="1">
    <source>
        <dbReference type="SAM" id="MobiDB-lite"/>
    </source>
</evidence>
<organism evidence="2">
    <name type="scientific">Eutreptiella gymnastica</name>
    <dbReference type="NCBI Taxonomy" id="73025"/>
    <lineage>
        <taxon>Eukaryota</taxon>
        <taxon>Discoba</taxon>
        <taxon>Euglenozoa</taxon>
        <taxon>Euglenida</taxon>
        <taxon>Spirocuta</taxon>
        <taxon>Euglenophyceae</taxon>
        <taxon>Eutreptiales</taxon>
        <taxon>Eutreptiaceae</taxon>
        <taxon>Eutreptiella</taxon>
    </lineage>
</organism>
<feature type="region of interest" description="Disordered" evidence="1">
    <location>
        <begin position="85"/>
        <end position="124"/>
    </location>
</feature>
<dbReference type="AlphaFoldDB" id="A0A7S4GGU7"/>
<gene>
    <name evidence="2" type="ORF">EGYM00163_LOCUS48107</name>
</gene>
<accession>A0A7S4GGU7</accession>
<evidence type="ECO:0000313" key="2">
    <source>
        <dbReference type="EMBL" id="CAE0836743.1"/>
    </source>
</evidence>
<proteinExistence type="predicted"/>
<reference evidence="2" key="1">
    <citation type="submission" date="2021-01" db="EMBL/GenBank/DDBJ databases">
        <authorList>
            <person name="Corre E."/>
            <person name="Pelletier E."/>
            <person name="Niang G."/>
            <person name="Scheremetjew M."/>
            <person name="Finn R."/>
            <person name="Kale V."/>
            <person name="Holt S."/>
            <person name="Cochrane G."/>
            <person name="Meng A."/>
            <person name="Brown T."/>
            <person name="Cohen L."/>
        </authorList>
    </citation>
    <scope>NUCLEOTIDE SEQUENCE</scope>
    <source>
        <strain evidence="2">CCMP1594</strain>
    </source>
</reference>
<dbReference type="EMBL" id="HBJA01139772">
    <property type="protein sequence ID" value="CAE0836743.1"/>
    <property type="molecule type" value="Transcribed_RNA"/>
</dbReference>
<name>A0A7S4GGU7_9EUGL</name>
<protein>
    <submittedName>
        <fullName evidence="2">Uncharacterized protein</fullName>
    </submittedName>
</protein>
<sequence>MVSVDKEGSSGWGDVVSRVQIFRDVATAPAQPGSSRLEVAPPLAHSPPQLGQEGHPLHPVCALLHSLCGSCVTPHNVAGRAAPYLPRPAPPLAASTDSEGNARANGAGRSPLLRESWQASGKET</sequence>
<feature type="region of interest" description="Disordered" evidence="1">
    <location>
        <begin position="27"/>
        <end position="51"/>
    </location>
</feature>